<feature type="chain" id="PRO_5047185970" evidence="1">
    <location>
        <begin position="25"/>
        <end position="355"/>
    </location>
</feature>
<sequence length="355" mass="39663">MKKQIYWLIFIVLFLVGCSGNDNDATPEDNQDIPVNVGVSNNQIAENLHVPWAITKKETTFYISERHGTIVSINTETGDAMRLPVQLQKKLYTGGEGGFLGLELIPNTNLEAYAYHTYEEQGKVKNRVIRIEKQDNSWEEVDVLLEGIPGADIHNGGRIKIGSDQKLYVTAGDAANPDSAQNINELSGKILRMELDGSIPADNPFQDSYIYSYGHRNPQGLAWTEEGKLYATEHGQSAHDEINRIEPGRNYGWPFIQGDEQQENMETPLYHTNGNTWAPSGIAYDNGSLYIATLRGEALRKFDLQTNEATILIDGNGRIRDVLIDNGEIYFITNNTDGRGNPAKNDDRLLKSVMD</sequence>
<keyword evidence="1" id="KW-0732">Signal</keyword>
<dbReference type="Gene3D" id="2.120.10.30">
    <property type="entry name" value="TolB, C-terminal domain"/>
    <property type="match status" value="1"/>
</dbReference>
<evidence type="ECO:0000259" key="2">
    <source>
        <dbReference type="Pfam" id="PF07995"/>
    </source>
</evidence>
<dbReference type="Pfam" id="PF07995">
    <property type="entry name" value="GSDH"/>
    <property type="match status" value="1"/>
</dbReference>
<gene>
    <name evidence="3" type="ORF">ACFPM4_06180</name>
</gene>
<evidence type="ECO:0000313" key="3">
    <source>
        <dbReference type="EMBL" id="MFC5464346.1"/>
    </source>
</evidence>
<feature type="signal peptide" evidence="1">
    <location>
        <begin position="1"/>
        <end position="24"/>
    </location>
</feature>
<dbReference type="EMBL" id="JBHSMC010000005">
    <property type="protein sequence ID" value="MFC5464346.1"/>
    <property type="molecule type" value="Genomic_DNA"/>
</dbReference>
<feature type="domain" description="Glucose/Sorbosone dehydrogenase" evidence="2">
    <location>
        <begin position="49"/>
        <end position="339"/>
    </location>
</feature>
<proteinExistence type="predicted"/>
<dbReference type="PANTHER" id="PTHR19328">
    <property type="entry name" value="HEDGEHOG-INTERACTING PROTEIN"/>
    <property type="match status" value="1"/>
</dbReference>
<reference evidence="4" key="1">
    <citation type="journal article" date="2019" name="Int. J. Syst. Evol. Microbiol.">
        <title>The Global Catalogue of Microorganisms (GCM) 10K type strain sequencing project: providing services to taxonomists for standard genome sequencing and annotation.</title>
        <authorList>
            <consortium name="The Broad Institute Genomics Platform"/>
            <consortium name="The Broad Institute Genome Sequencing Center for Infectious Disease"/>
            <person name="Wu L."/>
            <person name="Ma J."/>
        </authorList>
    </citation>
    <scope>NUCLEOTIDE SEQUENCE [LARGE SCALE GENOMIC DNA]</scope>
    <source>
        <strain evidence="4">CGMCC 1.12237</strain>
    </source>
</reference>
<evidence type="ECO:0000313" key="4">
    <source>
        <dbReference type="Proteomes" id="UP001596147"/>
    </source>
</evidence>
<dbReference type="PANTHER" id="PTHR19328:SF13">
    <property type="entry name" value="HIPL1 PROTEIN"/>
    <property type="match status" value="1"/>
</dbReference>
<dbReference type="InterPro" id="IPR011042">
    <property type="entry name" value="6-blade_b-propeller_TolB-like"/>
</dbReference>
<dbReference type="InterPro" id="IPR011041">
    <property type="entry name" value="Quinoprot_gluc/sorb_DH_b-prop"/>
</dbReference>
<dbReference type="RefSeq" id="WP_382349097.1">
    <property type="nucleotide sequence ID" value="NZ_JBHSMC010000005.1"/>
</dbReference>
<comment type="caution">
    <text evidence="3">The sequence shown here is derived from an EMBL/GenBank/DDBJ whole genome shotgun (WGS) entry which is preliminary data.</text>
</comment>
<protein>
    <submittedName>
        <fullName evidence="3">PQQ-dependent sugar dehydrogenase</fullName>
    </submittedName>
</protein>
<dbReference type="SUPFAM" id="SSF50952">
    <property type="entry name" value="Soluble quinoprotein glucose dehydrogenase"/>
    <property type="match status" value="1"/>
</dbReference>
<accession>A0ABW0LHQ9</accession>
<dbReference type="PROSITE" id="PS51257">
    <property type="entry name" value="PROKAR_LIPOPROTEIN"/>
    <property type="match status" value="1"/>
</dbReference>
<keyword evidence="4" id="KW-1185">Reference proteome</keyword>
<evidence type="ECO:0000256" key="1">
    <source>
        <dbReference type="SAM" id="SignalP"/>
    </source>
</evidence>
<name>A0ABW0LHQ9_9BACI</name>
<organism evidence="3 4">
    <name type="scientific">Lederbergia graminis</name>
    <dbReference type="NCBI Taxonomy" id="735518"/>
    <lineage>
        <taxon>Bacteria</taxon>
        <taxon>Bacillati</taxon>
        <taxon>Bacillota</taxon>
        <taxon>Bacilli</taxon>
        <taxon>Bacillales</taxon>
        <taxon>Bacillaceae</taxon>
        <taxon>Lederbergia</taxon>
    </lineage>
</organism>
<dbReference type="Proteomes" id="UP001596147">
    <property type="component" value="Unassembled WGS sequence"/>
</dbReference>
<dbReference type="InterPro" id="IPR012938">
    <property type="entry name" value="Glc/Sorbosone_DH"/>
</dbReference>